<gene>
    <name evidence="3" type="ORF">ACFQGB_06500</name>
</gene>
<evidence type="ECO:0000256" key="2">
    <source>
        <dbReference type="SAM" id="Phobius"/>
    </source>
</evidence>
<evidence type="ECO:0000256" key="1">
    <source>
        <dbReference type="SAM" id="MobiDB-lite"/>
    </source>
</evidence>
<dbReference type="AlphaFoldDB" id="A0ABD5VGA3"/>
<feature type="transmembrane region" description="Helical" evidence="2">
    <location>
        <begin position="28"/>
        <end position="45"/>
    </location>
</feature>
<keyword evidence="2" id="KW-0472">Membrane</keyword>
<evidence type="ECO:0000313" key="3">
    <source>
        <dbReference type="EMBL" id="MFC6952509.1"/>
    </source>
</evidence>
<keyword evidence="2" id="KW-0812">Transmembrane</keyword>
<evidence type="ECO:0000313" key="4">
    <source>
        <dbReference type="Proteomes" id="UP001596395"/>
    </source>
</evidence>
<keyword evidence="2" id="KW-1133">Transmembrane helix</keyword>
<dbReference type="EMBL" id="JBHSXN010000001">
    <property type="protein sequence ID" value="MFC6952509.1"/>
    <property type="molecule type" value="Genomic_DNA"/>
</dbReference>
<organism evidence="3 4">
    <name type="scientific">Halorubellus litoreus</name>
    <dbReference type="NCBI Taxonomy" id="755308"/>
    <lineage>
        <taxon>Archaea</taxon>
        <taxon>Methanobacteriati</taxon>
        <taxon>Methanobacteriota</taxon>
        <taxon>Stenosarchaea group</taxon>
        <taxon>Halobacteria</taxon>
        <taxon>Halobacteriales</taxon>
        <taxon>Halorubellaceae</taxon>
        <taxon>Halorubellus</taxon>
    </lineage>
</organism>
<keyword evidence="4" id="KW-1185">Reference proteome</keyword>
<name>A0ABD5VGA3_9EURY</name>
<proteinExistence type="predicted"/>
<dbReference type="RefSeq" id="WP_336349483.1">
    <property type="nucleotide sequence ID" value="NZ_JAZAQL010000001.1"/>
</dbReference>
<comment type="caution">
    <text evidence="3">The sequence shown here is derived from an EMBL/GenBank/DDBJ whole genome shotgun (WGS) entry which is preliminary data.</text>
</comment>
<feature type="region of interest" description="Disordered" evidence="1">
    <location>
        <begin position="49"/>
        <end position="71"/>
    </location>
</feature>
<reference evidence="3 4" key="1">
    <citation type="journal article" date="2019" name="Int. J. Syst. Evol. Microbiol.">
        <title>The Global Catalogue of Microorganisms (GCM) 10K type strain sequencing project: providing services to taxonomists for standard genome sequencing and annotation.</title>
        <authorList>
            <consortium name="The Broad Institute Genomics Platform"/>
            <consortium name="The Broad Institute Genome Sequencing Center for Infectious Disease"/>
            <person name="Wu L."/>
            <person name="Ma J."/>
        </authorList>
    </citation>
    <scope>NUCLEOTIDE SEQUENCE [LARGE SCALE GENOMIC DNA]</scope>
    <source>
        <strain evidence="3 4">GX26</strain>
    </source>
</reference>
<sequence>MNKAFLAVGVAFLAVGVASSTVAGGIVWSTFVTLGVVFLALAFAFREADAGEGRSDAERENAPAGGVEDDA</sequence>
<accession>A0ABD5VGA3</accession>
<dbReference type="Proteomes" id="UP001596395">
    <property type="component" value="Unassembled WGS sequence"/>
</dbReference>
<protein>
    <submittedName>
        <fullName evidence="3">Uncharacterized protein</fullName>
    </submittedName>
</protein>
<feature type="compositionally biased region" description="Basic and acidic residues" evidence="1">
    <location>
        <begin position="49"/>
        <end position="61"/>
    </location>
</feature>